<evidence type="ECO:0000313" key="1">
    <source>
        <dbReference type="EMBL" id="ETW40144.1"/>
    </source>
</evidence>
<evidence type="ECO:0000313" key="2">
    <source>
        <dbReference type="Proteomes" id="UP000019114"/>
    </source>
</evidence>
<dbReference type="Proteomes" id="UP000019114">
    <property type="component" value="Unassembled WGS sequence"/>
</dbReference>
<name>W4IAT0_PLAFA</name>
<proteinExistence type="predicted"/>
<protein>
    <submittedName>
        <fullName evidence="1">Uncharacterized protein</fullName>
    </submittedName>
</protein>
<accession>W4IAT0</accession>
<reference evidence="1 2" key="1">
    <citation type="submission" date="2013-02" db="EMBL/GenBank/DDBJ databases">
        <title>The Genome Annotation of Plasmodium falciparum NF135/5.C10.</title>
        <authorList>
            <consortium name="The Broad Institute Genome Sequencing Platform"/>
            <consortium name="The Broad Institute Genome Sequencing Center for Infectious Disease"/>
            <person name="Neafsey D."/>
            <person name="Hoffman S."/>
            <person name="Volkman S."/>
            <person name="Rosenthal P."/>
            <person name="Walker B."/>
            <person name="Young S.K."/>
            <person name="Zeng Q."/>
            <person name="Gargeya S."/>
            <person name="Fitzgerald M."/>
            <person name="Haas B."/>
            <person name="Abouelleil A."/>
            <person name="Allen A.W."/>
            <person name="Alvarado L."/>
            <person name="Arachchi H.M."/>
            <person name="Berlin A.M."/>
            <person name="Chapman S.B."/>
            <person name="Gainer-Dewar J."/>
            <person name="Goldberg J."/>
            <person name="Griggs A."/>
            <person name="Gujja S."/>
            <person name="Hansen M."/>
            <person name="Howarth C."/>
            <person name="Imamovic A."/>
            <person name="Ireland A."/>
            <person name="Larimer J."/>
            <person name="McCowan C."/>
            <person name="Murphy C."/>
            <person name="Pearson M."/>
            <person name="Poon T.W."/>
            <person name="Priest M."/>
            <person name="Roberts A."/>
            <person name="Saif S."/>
            <person name="Shea T."/>
            <person name="Sisk P."/>
            <person name="Sykes S."/>
            <person name="Wortman J."/>
            <person name="Nusbaum C."/>
            <person name="Birren B."/>
        </authorList>
    </citation>
    <scope>NUCLEOTIDE SEQUENCE [LARGE SCALE GENOMIC DNA]</scope>
    <source>
        <strain evidence="1 2">NF135/5.C10</strain>
    </source>
</reference>
<dbReference type="EMBL" id="KI926101">
    <property type="protein sequence ID" value="ETW40144.1"/>
    <property type="molecule type" value="Genomic_DNA"/>
</dbReference>
<gene>
    <name evidence="1" type="ORF">PFNF135_05482</name>
</gene>
<sequence length="35" mass="4204">MHFKINTKFSKNHKTNLIKILLDNDITSFYKHIIS</sequence>
<organism evidence="1 2">
    <name type="scientific">Plasmodium falciparum NF135/5.C10</name>
    <dbReference type="NCBI Taxonomy" id="1036726"/>
    <lineage>
        <taxon>Eukaryota</taxon>
        <taxon>Sar</taxon>
        <taxon>Alveolata</taxon>
        <taxon>Apicomplexa</taxon>
        <taxon>Aconoidasida</taxon>
        <taxon>Haemosporida</taxon>
        <taxon>Plasmodiidae</taxon>
        <taxon>Plasmodium</taxon>
        <taxon>Plasmodium (Laverania)</taxon>
    </lineage>
</organism>
<dbReference type="AlphaFoldDB" id="W4IAT0"/>
<reference evidence="1 2" key="2">
    <citation type="submission" date="2013-02" db="EMBL/GenBank/DDBJ databases">
        <title>The Genome Sequence of Plasmodium falciparum NF135/5.C10.</title>
        <authorList>
            <consortium name="The Broad Institute Genome Sequencing Platform"/>
            <consortium name="The Broad Institute Genome Sequencing Center for Infectious Disease"/>
            <person name="Neafsey D."/>
            <person name="Cheeseman I."/>
            <person name="Volkman S."/>
            <person name="Adams J."/>
            <person name="Walker B."/>
            <person name="Young S.K."/>
            <person name="Zeng Q."/>
            <person name="Gargeya S."/>
            <person name="Fitzgerald M."/>
            <person name="Haas B."/>
            <person name="Abouelleil A."/>
            <person name="Alvarado L."/>
            <person name="Arachchi H.M."/>
            <person name="Berlin A.M."/>
            <person name="Chapman S.B."/>
            <person name="Dewar J."/>
            <person name="Goldberg J."/>
            <person name="Griggs A."/>
            <person name="Gujja S."/>
            <person name="Hansen M."/>
            <person name="Howarth C."/>
            <person name="Imamovic A."/>
            <person name="Larimer J."/>
            <person name="McCowan C."/>
            <person name="Murphy C."/>
            <person name="Neiman D."/>
            <person name="Pearson M."/>
            <person name="Priest M."/>
            <person name="Roberts A."/>
            <person name="Saif S."/>
            <person name="Shea T."/>
            <person name="Sisk P."/>
            <person name="Sykes S."/>
            <person name="Wortman J."/>
            <person name="Nusbaum C."/>
            <person name="Birren B."/>
        </authorList>
    </citation>
    <scope>NUCLEOTIDE SEQUENCE [LARGE SCALE GENOMIC DNA]</scope>
    <source>
        <strain evidence="1 2">NF135/5.C10</strain>
    </source>
</reference>
<feature type="non-terminal residue" evidence="1">
    <location>
        <position position="35"/>
    </location>
</feature>